<accession>A0A0E0PFU1</accession>
<dbReference type="Proteomes" id="UP000008022">
    <property type="component" value="Unassembled WGS sequence"/>
</dbReference>
<dbReference type="eggNOG" id="ENOG502R79Z">
    <property type="taxonomic scope" value="Eukaryota"/>
</dbReference>
<sequence>MAALRFKIPRKRFRLLVRTPGGTMSMQDGERLKTTPLGREVWLRWHLLIFDQTIYAVDGIRTWDAYARHLPDIAAATAAIAAVLRAYRERRVELGLFHLRPLRKLLVFRLMSPLLVMPLPDALENSCRTAASTRRRTSPPPHLPSLSTPTAPELARSGAGVVEEGGGVGVAPVRVEAETRESKGGKERGGKRRWSGGGGVFFGLRSYIRDSDKHHNTTVPSQYSKLEFTGGMEI</sequence>
<dbReference type="HOGENOM" id="CLU_1186641_0_0_1"/>
<dbReference type="OMA" id="QAATRYK"/>
<organism evidence="2 3">
    <name type="scientific">Oryza rufipogon</name>
    <name type="common">Brownbeard rice</name>
    <name type="synonym">Asian wild rice</name>
    <dbReference type="NCBI Taxonomy" id="4529"/>
    <lineage>
        <taxon>Eukaryota</taxon>
        <taxon>Viridiplantae</taxon>
        <taxon>Streptophyta</taxon>
        <taxon>Embryophyta</taxon>
        <taxon>Tracheophyta</taxon>
        <taxon>Spermatophyta</taxon>
        <taxon>Magnoliopsida</taxon>
        <taxon>Liliopsida</taxon>
        <taxon>Poales</taxon>
        <taxon>Poaceae</taxon>
        <taxon>BOP clade</taxon>
        <taxon>Oryzoideae</taxon>
        <taxon>Oryzeae</taxon>
        <taxon>Oryzinae</taxon>
        <taxon>Oryza</taxon>
    </lineage>
</organism>
<name>A0A0E0PFU1_ORYRU</name>
<keyword evidence="3" id="KW-1185">Reference proteome</keyword>
<evidence type="ECO:0000256" key="1">
    <source>
        <dbReference type="SAM" id="MobiDB-lite"/>
    </source>
</evidence>
<evidence type="ECO:0000313" key="3">
    <source>
        <dbReference type="Proteomes" id="UP000008022"/>
    </source>
</evidence>
<dbReference type="Gramene" id="ORUFI04G31530.1">
    <property type="protein sequence ID" value="ORUFI04G31530.1"/>
    <property type="gene ID" value="ORUFI04G31530"/>
</dbReference>
<reference evidence="3" key="1">
    <citation type="submission" date="2013-06" db="EMBL/GenBank/DDBJ databases">
        <authorList>
            <person name="Zhao Q."/>
        </authorList>
    </citation>
    <scope>NUCLEOTIDE SEQUENCE</scope>
    <source>
        <strain evidence="3">cv. W1943</strain>
    </source>
</reference>
<protein>
    <submittedName>
        <fullName evidence="2">Uncharacterized protein</fullName>
    </submittedName>
</protein>
<feature type="region of interest" description="Disordered" evidence="1">
    <location>
        <begin position="127"/>
        <end position="155"/>
    </location>
</feature>
<evidence type="ECO:0000313" key="2">
    <source>
        <dbReference type="EnsemblPlants" id="ORUFI04G31530.1"/>
    </source>
</evidence>
<dbReference type="AlphaFoldDB" id="A0A0E0PFU1"/>
<reference evidence="2" key="2">
    <citation type="submission" date="2015-06" db="UniProtKB">
        <authorList>
            <consortium name="EnsemblPlants"/>
        </authorList>
    </citation>
    <scope>IDENTIFICATION</scope>
</reference>
<proteinExistence type="predicted"/>
<dbReference type="EnsemblPlants" id="ORUFI04G31530.1">
    <property type="protein sequence ID" value="ORUFI04G31530.1"/>
    <property type="gene ID" value="ORUFI04G31530"/>
</dbReference>
<feature type="compositionally biased region" description="Low complexity" evidence="1">
    <location>
        <begin position="144"/>
        <end position="155"/>
    </location>
</feature>